<dbReference type="GO" id="GO:0003677">
    <property type="term" value="F:DNA binding"/>
    <property type="evidence" value="ECO:0007669"/>
    <property type="project" value="UniProtKB-KW"/>
</dbReference>
<dbReference type="PROSITE" id="PS51192">
    <property type="entry name" value="HELICASE_ATP_BIND_1"/>
    <property type="match status" value="1"/>
</dbReference>
<dbReference type="GO" id="GO:0009378">
    <property type="term" value="F:four-way junction helicase activity"/>
    <property type="evidence" value="ECO:0007669"/>
    <property type="project" value="TreeGrafter"/>
</dbReference>
<sequence>MHSRSHAEATLRRTFGATAFRTGQWRAISSALAGLDCIVLLPTGGGKSICYQLVPMLTGGLVLVVSPLIALMEDQVSALVARGVRARALSSAKTKAENDATLTLLRDPVPALDLLYCSPEGAVHSKMLGVLKVLAGRDVLKLVAVDEAHCVSQWGHDFRPAFVKLGTVLRPALPKVPIMALTATATREVATDLAGQLRLGEHVVVRGSFDRPEIHYEIVLADVMKDDEDARLVRFLLRKSANEATLAQRLNAFERLVQHCTGGKGCRRHALLAHFGAWFDSTKMAAALTKEEVEEYLTGVDLRTPLERALNEAVACLTTDPPSFLAGHFAAAKKAADLGITADMVGPCTGLLPQPASGARFTLALVEYNIPGHEGGVGGADKGKDGHRVDSIPIANGVIKQGCECFPIKYVPDQAAAFSRVVKAVDGIIVRINPGQMQKKEQADFDALMRECIALGIP</sequence>
<feature type="domain" description="Helicase ATP-binding" evidence="9">
    <location>
        <begin position="28"/>
        <end position="203"/>
    </location>
</feature>
<dbReference type="Pfam" id="PF16124">
    <property type="entry name" value="RecQ_Zn_bind"/>
    <property type="match status" value="1"/>
</dbReference>
<dbReference type="CDD" id="cd17920">
    <property type="entry name" value="DEXHc_RecQ"/>
    <property type="match status" value="1"/>
</dbReference>
<feature type="non-terminal residue" evidence="10">
    <location>
        <position position="458"/>
    </location>
</feature>
<dbReference type="PANTHER" id="PTHR13710:SF105">
    <property type="entry name" value="ATP-DEPENDENT DNA HELICASE Q1"/>
    <property type="match status" value="1"/>
</dbReference>
<dbReference type="GO" id="GO:0016887">
    <property type="term" value="F:ATP hydrolysis activity"/>
    <property type="evidence" value="ECO:0007669"/>
    <property type="project" value="RHEA"/>
</dbReference>
<gene>
    <name evidence="10" type="ORF">Ctob_015323</name>
</gene>
<dbReference type="InterPro" id="IPR032284">
    <property type="entry name" value="RecQ_Zn-bd"/>
</dbReference>
<evidence type="ECO:0000256" key="5">
    <source>
        <dbReference type="ARBA" id="ARBA00023125"/>
    </source>
</evidence>
<dbReference type="GO" id="GO:0000724">
    <property type="term" value="P:double-strand break repair via homologous recombination"/>
    <property type="evidence" value="ECO:0007669"/>
    <property type="project" value="TreeGrafter"/>
</dbReference>
<dbReference type="InterPro" id="IPR004589">
    <property type="entry name" value="DNA_helicase_ATP-dep_RecQ"/>
</dbReference>
<evidence type="ECO:0000259" key="9">
    <source>
        <dbReference type="PROSITE" id="PS51192"/>
    </source>
</evidence>
<dbReference type="GO" id="GO:0005694">
    <property type="term" value="C:chromosome"/>
    <property type="evidence" value="ECO:0007669"/>
    <property type="project" value="TreeGrafter"/>
</dbReference>
<proteinExistence type="inferred from homology"/>
<keyword evidence="4 8" id="KW-0347">Helicase</keyword>
<dbReference type="OrthoDB" id="10261556at2759"/>
<dbReference type="InterPro" id="IPR011545">
    <property type="entry name" value="DEAD/DEAH_box_helicase_dom"/>
</dbReference>
<dbReference type="SUPFAM" id="SSF52540">
    <property type="entry name" value="P-loop containing nucleoside triphosphate hydrolases"/>
    <property type="match status" value="1"/>
</dbReference>
<organism evidence="10 11">
    <name type="scientific">Chrysochromulina tobinii</name>
    <dbReference type="NCBI Taxonomy" id="1460289"/>
    <lineage>
        <taxon>Eukaryota</taxon>
        <taxon>Haptista</taxon>
        <taxon>Haptophyta</taxon>
        <taxon>Prymnesiophyceae</taxon>
        <taxon>Prymnesiales</taxon>
        <taxon>Chrysochromulinaceae</taxon>
        <taxon>Chrysochromulina</taxon>
    </lineage>
</organism>
<dbReference type="Gene3D" id="3.40.50.300">
    <property type="entry name" value="P-loop containing nucleotide triphosphate hydrolases"/>
    <property type="match status" value="1"/>
</dbReference>
<protein>
    <recommendedName>
        <fullName evidence="8">ATP-dependent DNA helicase</fullName>
        <ecNumber evidence="8">5.6.2.4</ecNumber>
    </recommendedName>
</protein>
<dbReference type="GO" id="GO:0005634">
    <property type="term" value="C:nucleus"/>
    <property type="evidence" value="ECO:0007669"/>
    <property type="project" value="UniProtKB-SubCell"/>
</dbReference>
<evidence type="ECO:0000256" key="8">
    <source>
        <dbReference type="RuleBase" id="RU364117"/>
    </source>
</evidence>
<keyword evidence="5" id="KW-0238">DNA-binding</keyword>
<evidence type="ECO:0000256" key="4">
    <source>
        <dbReference type="ARBA" id="ARBA00022806"/>
    </source>
</evidence>
<evidence type="ECO:0000256" key="1">
    <source>
        <dbReference type="ARBA" id="ARBA00005446"/>
    </source>
</evidence>
<keyword evidence="2" id="KW-0479">Metal-binding</keyword>
<dbReference type="GO" id="GO:0043138">
    <property type="term" value="F:3'-5' DNA helicase activity"/>
    <property type="evidence" value="ECO:0007669"/>
    <property type="project" value="UniProtKB-EC"/>
</dbReference>
<dbReference type="Gene3D" id="1.10.10.10">
    <property type="entry name" value="Winged helix-like DNA-binding domain superfamily/Winged helix DNA-binding domain"/>
    <property type="match status" value="1"/>
</dbReference>
<reference evidence="11" key="1">
    <citation type="journal article" date="2015" name="PLoS Genet.">
        <title>Genome Sequence and Transcriptome Analyses of Chrysochromulina tobin: Metabolic Tools for Enhanced Algal Fitness in the Prominent Order Prymnesiales (Haptophyceae).</title>
        <authorList>
            <person name="Hovde B.T."/>
            <person name="Deodato C.R."/>
            <person name="Hunsperger H.M."/>
            <person name="Ryken S.A."/>
            <person name="Yost W."/>
            <person name="Jha R.K."/>
            <person name="Patterson J."/>
            <person name="Monnat R.J. Jr."/>
            <person name="Barlow S.B."/>
            <person name="Starkenburg S.R."/>
            <person name="Cattolico R.A."/>
        </authorList>
    </citation>
    <scope>NUCLEOTIDE SEQUENCE</scope>
    <source>
        <strain evidence="11">CCMP291</strain>
    </source>
</reference>
<comment type="caution">
    <text evidence="10">The sequence shown here is derived from an EMBL/GenBank/DDBJ whole genome shotgun (WGS) entry which is preliminary data.</text>
</comment>
<comment type="catalytic activity">
    <reaction evidence="7 8">
        <text>Couples ATP hydrolysis with the unwinding of duplex DNA by translocating in the 3'-5' direction.</text>
        <dbReference type="EC" id="5.6.2.4"/>
    </reaction>
</comment>
<name>A0A0M0KDW0_9EUKA</name>
<dbReference type="GO" id="GO:0005737">
    <property type="term" value="C:cytoplasm"/>
    <property type="evidence" value="ECO:0007669"/>
    <property type="project" value="TreeGrafter"/>
</dbReference>
<keyword evidence="6" id="KW-0413">Isomerase</keyword>
<evidence type="ECO:0000256" key="2">
    <source>
        <dbReference type="ARBA" id="ARBA00022723"/>
    </source>
</evidence>
<dbReference type="Proteomes" id="UP000037460">
    <property type="component" value="Unassembled WGS sequence"/>
</dbReference>
<evidence type="ECO:0000313" key="11">
    <source>
        <dbReference type="Proteomes" id="UP000037460"/>
    </source>
</evidence>
<keyword evidence="8" id="KW-0539">Nucleus</keyword>
<dbReference type="EMBL" id="JWZX01000606">
    <property type="protein sequence ID" value="KOO36777.1"/>
    <property type="molecule type" value="Genomic_DNA"/>
</dbReference>
<evidence type="ECO:0000256" key="3">
    <source>
        <dbReference type="ARBA" id="ARBA00022801"/>
    </source>
</evidence>
<dbReference type="InterPro" id="IPR027417">
    <property type="entry name" value="P-loop_NTPase"/>
</dbReference>
<keyword evidence="8" id="KW-0067">ATP-binding</keyword>
<comment type="similarity">
    <text evidence="1 8">Belongs to the helicase family. RecQ subfamily.</text>
</comment>
<comment type="catalytic activity">
    <reaction evidence="8">
        <text>ATP + H2O = ADP + phosphate + H(+)</text>
        <dbReference type="Rhea" id="RHEA:13065"/>
        <dbReference type="ChEBI" id="CHEBI:15377"/>
        <dbReference type="ChEBI" id="CHEBI:15378"/>
        <dbReference type="ChEBI" id="CHEBI:30616"/>
        <dbReference type="ChEBI" id="CHEBI:43474"/>
        <dbReference type="ChEBI" id="CHEBI:456216"/>
    </reaction>
</comment>
<dbReference type="GO" id="GO:0005524">
    <property type="term" value="F:ATP binding"/>
    <property type="evidence" value="ECO:0007669"/>
    <property type="project" value="UniProtKB-KW"/>
</dbReference>
<dbReference type="FunFam" id="3.40.50.300:FF:001389">
    <property type="entry name" value="ATP-dependent DNA helicase RecQ"/>
    <property type="match status" value="1"/>
</dbReference>
<dbReference type="NCBIfam" id="TIGR00614">
    <property type="entry name" value="recQ_fam"/>
    <property type="match status" value="1"/>
</dbReference>
<evidence type="ECO:0000256" key="7">
    <source>
        <dbReference type="ARBA" id="ARBA00034617"/>
    </source>
</evidence>
<dbReference type="GO" id="GO:0046872">
    <property type="term" value="F:metal ion binding"/>
    <property type="evidence" value="ECO:0007669"/>
    <property type="project" value="UniProtKB-KW"/>
</dbReference>
<accession>A0A0M0KDW0</accession>
<keyword evidence="8" id="KW-0547">Nucleotide-binding</keyword>
<dbReference type="InterPro" id="IPR036388">
    <property type="entry name" value="WH-like_DNA-bd_sf"/>
</dbReference>
<comment type="subcellular location">
    <subcellularLocation>
        <location evidence="8">Nucleus</location>
    </subcellularLocation>
</comment>
<dbReference type="AlphaFoldDB" id="A0A0M0KDW0"/>
<keyword evidence="11" id="KW-1185">Reference proteome</keyword>
<dbReference type="Pfam" id="PF00270">
    <property type="entry name" value="DEAD"/>
    <property type="match status" value="1"/>
</dbReference>
<evidence type="ECO:0000313" key="10">
    <source>
        <dbReference type="EMBL" id="KOO36777.1"/>
    </source>
</evidence>
<keyword evidence="3 8" id="KW-0378">Hydrolase</keyword>
<dbReference type="InterPro" id="IPR014001">
    <property type="entry name" value="Helicase_ATP-bd"/>
</dbReference>
<dbReference type="EC" id="5.6.2.4" evidence="8"/>
<dbReference type="SMART" id="SM00487">
    <property type="entry name" value="DEXDc"/>
    <property type="match status" value="1"/>
</dbReference>
<dbReference type="PANTHER" id="PTHR13710">
    <property type="entry name" value="DNA HELICASE RECQ FAMILY MEMBER"/>
    <property type="match status" value="1"/>
</dbReference>
<evidence type="ECO:0000256" key="6">
    <source>
        <dbReference type="ARBA" id="ARBA00023235"/>
    </source>
</evidence>